<sequence>MSKEIIFTGAALDTMYALYNRGPLSIGDIPSKSGLDFLLRHKLVVAVVVRGETQYAGSMAMASHYKRQTWKGASSKSRVCQNLFNINNVQRKCWAFQFVYHSIIRLYNTP</sequence>
<dbReference type="EMBL" id="OR776998">
    <property type="protein sequence ID" value="WPH64523.1"/>
    <property type="molecule type" value="Genomic_DNA"/>
</dbReference>
<dbReference type="Proteomes" id="UP001432061">
    <property type="component" value="Segment"/>
</dbReference>
<evidence type="ECO:0000313" key="2">
    <source>
        <dbReference type="Proteomes" id="UP001432061"/>
    </source>
</evidence>
<name>A0AAX4G934_9CAUD</name>
<organism evidence="1 2">
    <name type="scientific">Escherichia phage YX22</name>
    <dbReference type="NCBI Taxonomy" id="3093951"/>
    <lineage>
        <taxon>Viruses</taxon>
        <taxon>Duplodnaviria</taxon>
        <taxon>Heunggongvirae</taxon>
        <taxon>Uroviricota</taxon>
        <taxon>Caudoviricetes</taxon>
        <taxon>Pantevenvirales</taxon>
        <taxon>Ackermannviridae</taxon>
        <taxon>Aglimvirinae</taxon>
    </lineage>
</organism>
<protein>
    <submittedName>
        <fullName evidence="1">Uncharacterized protein</fullName>
    </submittedName>
</protein>
<reference evidence="1" key="1">
    <citation type="submission" date="2023-11" db="EMBL/GenBank/DDBJ databases">
        <authorList>
            <person name="Tan Y."/>
        </authorList>
    </citation>
    <scope>NUCLEOTIDE SEQUENCE</scope>
</reference>
<proteinExistence type="predicted"/>
<accession>A0AAX4G934</accession>
<evidence type="ECO:0000313" key="1">
    <source>
        <dbReference type="EMBL" id="WPH64523.1"/>
    </source>
</evidence>